<dbReference type="InterPro" id="IPR001584">
    <property type="entry name" value="Integrase_cat-core"/>
</dbReference>
<dbReference type="GO" id="GO:0003964">
    <property type="term" value="F:RNA-directed DNA polymerase activity"/>
    <property type="evidence" value="ECO:0007669"/>
    <property type="project" value="UniProtKB-KW"/>
</dbReference>
<keyword evidence="9" id="KW-0511">Multifunctional enzyme</keyword>
<name>A0A6H5HUA2_9HEMI</name>
<evidence type="ECO:0000256" key="3">
    <source>
        <dbReference type="ARBA" id="ARBA00022679"/>
    </source>
</evidence>
<dbReference type="PANTHER" id="PTHR37984:SF5">
    <property type="entry name" value="PROTEIN NYNRIN-LIKE"/>
    <property type="match status" value="1"/>
</dbReference>
<evidence type="ECO:0000256" key="9">
    <source>
        <dbReference type="ARBA" id="ARBA00023268"/>
    </source>
</evidence>
<dbReference type="GO" id="GO:0004519">
    <property type="term" value="F:endonuclease activity"/>
    <property type="evidence" value="ECO:0007669"/>
    <property type="project" value="UniProtKB-KW"/>
</dbReference>
<dbReference type="PROSITE" id="PS50994">
    <property type="entry name" value="INTEGRASE"/>
    <property type="match status" value="1"/>
</dbReference>
<dbReference type="Pfam" id="PF00665">
    <property type="entry name" value="rve"/>
    <property type="match status" value="1"/>
</dbReference>
<dbReference type="OrthoDB" id="6626050at2759"/>
<dbReference type="Gene3D" id="3.10.20.370">
    <property type="match status" value="1"/>
</dbReference>
<evidence type="ECO:0000256" key="6">
    <source>
        <dbReference type="ARBA" id="ARBA00022759"/>
    </source>
</evidence>
<dbReference type="AlphaFoldDB" id="A0A6H5HUA2"/>
<evidence type="ECO:0000313" key="14">
    <source>
        <dbReference type="Proteomes" id="UP000479000"/>
    </source>
</evidence>
<feature type="compositionally biased region" description="Polar residues" evidence="10">
    <location>
        <begin position="894"/>
        <end position="903"/>
    </location>
</feature>
<dbReference type="PROSITE" id="PS50878">
    <property type="entry name" value="RT_POL"/>
    <property type="match status" value="1"/>
</dbReference>
<dbReference type="FunFam" id="3.10.20.370:FF:000001">
    <property type="entry name" value="Retrovirus-related Pol polyprotein from transposon 17.6-like protein"/>
    <property type="match status" value="1"/>
</dbReference>
<dbReference type="Gene3D" id="3.30.70.270">
    <property type="match status" value="2"/>
</dbReference>
<dbReference type="InterPro" id="IPR043502">
    <property type="entry name" value="DNA/RNA_pol_sf"/>
</dbReference>
<evidence type="ECO:0000256" key="1">
    <source>
        <dbReference type="ARBA" id="ARBA00012493"/>
    </source>
</evidence>
<dbReference type="Pfam" id="PF17919">
    <property type="entry name" value="RT_RNaseH_2"/>
    <property type="match status" value="1"/>
</dbReference>
<keyword evidence="14" id="KW-1185">Reference proteome</keyword>
<evidence type="ECO:0000256" key="2">
    <source>
        <dbReference type="ARBA" id="ARBA00022670"/>
    </source>
</evidence>
<dbReference type="Gene3D" id="3.30.420.10">
    <property type="entry name" value="Ribonuclease H-like superfamily/Ribonuclease H"/>
    <property type="match status" value="1"/>
</dbReference>
<dbReference type="Proteomes" id="UP000479000">
    <property type="component" value="Unassembled WGS sequence"/>
</dbReference>
<dbReference type="CDD" id="cd01647">
    <property type="entry name" value="RT_LTR"/>
    <property type="match status" value="1"/>
</dbReference>
<dbReference type="GO" id="GO:0042575">
    <property type="term" value="C:DNA polymerase complex"/>
    <property type="evidence" value="ECO:0007669"/>
    <property type="project" value="UniProtKB-ARBA"/>
</dbReference>
<sequence length="925" mass="104287">MQPTVHLINPKHAFVDLFKKYPGLLLDQPVYKPTSAVGFAHTIPTVGPPVVSRARRLPPHKLNQAKVEFQQMIDLGICRPSKSAWSSPLHLVPKKDGSWRPCGDYRALNAATIPDRYPVPNIQDFNAGLFGKQVFSKIDLVKAFHHIPVDPVDIEKTAVITPFGLFEFVRMPFGLRNAGQSFQRFVDTILRGLDFVYAYLDDLLVASSTQEEHVQHLHLLFECLSQHHINVHVDKCVFGVSEVDFLGHLVSKDGIRPLPSRVEQVKSFPLPRTISQLRQFLGLLNFYRRSLPRAASKQKMLFELCKDVRRNDKRLVEWNQDSIEAFNSSKDDLAKAVLIAHPSPDAPLTLMFDASDTGIGASLHQERHGVLEPLGFFSKSLSTAQTKYSTYDRELLACYSAVKHFRHMLEGRNFVIFTDHRPLTFAFRQKLDKASPRQLRYLDFIGQFSTDIRFVPGKDNTVADYLSRISSISIPSSIQLEELAKGQLDDSEITSLRQSSTSSLKLEEIELQSGHKLMVDVSTNRPRPLVPEACRRAIFESLHNLSHPGVKATVKLVKERYVWPSLSRDVAVWARACIGCQRSKVIRHTATPQGEYTEVDRRFQHIHIDFVGPLPQTQGYSYLLTIVDRYSRWPEAEPVADCSADTAANVLLSTWISRFGVPEQITSDRGRHFDCNLFKEITSALGIRHNRTTAYHPAANGKVERWHRVLKSALKAQLTADWVSKLPTVLLGLRSYVIPSCGVTPAEIVYGTGLRLPGDFLHPSSAPGNESLPGVLVTKLKESLKALRPVPVEIHSKPKVFIHKDLRSSSHVFVRHDAHRKPLQPVYDGPYKVLVRRDKTFDIETHRGTDTVSLDRLKPAYLLADPEQPIATGPCLLKPPATTTPSSTTGPERNPQQLQTYRTRSGLRKKGHFPKKDCYPKSLME</sequence>
<evidence type="ECO:0000256" key="4">
    <source>
        <dbReference type="ARBA" id="ARBA00022695"/>
    </source>
</evidence>
<dbReference type="InterPro" id="IPR043128">
    <property type="entry name" value="Rev_trsase/Diguanyl_cyclase"/>
</dbReference>
<proteinExistence type="predicted"/>
<evidence type="ECO:0000256" key="5">
    <source>
        <dbReference type="ARBA" id="ARBA00022722"/>
    </source>
</evidence>
<keyword evidence="4" id="KW-0548">Nucleotidyltransferase</keyword>
<feature type="region of interest" description="Disordered" evidence="10">
    <location>
        <begin position="872"/>
        <end position="925"/>
    </location>
</feature>
<dbReference type="GO" id="GO:0008233">
    <property type="term" value="F:peptidase activity"/>
    <property type="evidence" value="ECO:0007669"/>
    <property type="project" value="UniProtKB-KW"/>
</dbReference>
<evidence type="ECO:0000256" key="10">
    <source>
        <dbReference type="SAM" id="MobiDB-lite"/>
    </source>
</evidence>
<evidence type="ECO:0000259" key="11">
    <source>
        <dbReference type="PROSITE" id="PS50878"/>
    </source>
</evidence>
<dbReference type="EMBL" id="CADCXU010035408">
    <property type="protein sequence ID" value="CAB0020583.1"/>
    <property type="molecule type" value="Genomic_DNA"/>
</dbReference>
<dbReference type="InterPro" id="IPR050951">
    <property type="entry name" value="Retrovirus_Pol_polyprotein"/>
</dbReference>
<dbReference type="GO" id="GO:0003676">
    <property type="term" value="F:nucleic acid binding"/>
    <property type="evidence" value="ECO:0007669"/>
    <property type="project" value="InterPro"/>
</dbReference>
<dbReference type="GO" id="GO:0015074">
    <property type="term" value="P:DNA integration"/>
    <property type="evidence" value="ECO:0007669"/>
    <property type="project" value="InterPro"/>
</dbReference>
<keyword evidence="5" id="KW-0540">Nuclease</keyword>
<gene>
    <name evidence="13" type="ORF">NTEN_LOCUS24155</name>
</gene>
<dbReference type="Gene3D" id="3.10.10.10">
    <property type="entry name" value="HIV Type 1 Reverse Transcriptase, subunit A, domain 1"/>
    <property type="match status" value="1"/>
</dbReference>
<dbReference type="Gene3D" id="1.10.340.70">
    <property type="match status" value="1"/>
</dbReference>
<dbReference type="GO" id="GO:0006508">
    <property type="term" value="P:proteolysis"/>
    <property type="evidence" value="ECO:0007669"/>
    <property type="project" value="UniProtKB-KW"/>
</dbReference>
<feature type="compositionally biased region" description="Low complexity" evidence="10">
    <location>
        <begin position="879"/>
        <end position="891"/>
    </location>
</feature>
<dbReference type="InterPro" id="IPR041588">
    <property type="entry name" value="Integrase_H2C2"/>
</dbReference>
<dbReference type="InterPro" id="IPR012337">
    <property type="entry name" value="RNaseH-like_sf"/>
</dbReference>
<dbReference type="Pfam" id="PF00078">
    <property type="entry name" value="RVT_1"/>
    <property type="match status" value="1"/>
</dbReference>
<feature type="domain" description="Reverse transcriptase" evidence="11">
    <location>
        <begin position="73"/>
        <end position="250"/>
    </location>
</feature>
<dbReference type="Pfam" id="PF17921">
    <property type="entry name" value="Integrase_H2C2"/>
    <property type="match status" value="1"/>
</dbReference>
<dbReference type="SUPFAM" id="SSF53098">
    <property type="entry name" value="Ribonuclease H-like"/>
    <property type="match status" value="1"/>
</dbReference>
<feature type="domain" description="Integrase catalytic" evidence="12">
    <location>
        <begin position="588"/>
        <end position="765"/>
    </location>
</feature>
<dbReference type="EC" id="2.7.7.49" evidence="1"/>
<organism evidence="13 14">
    <name type="scientific">Nesidiocoris tenuis</name>
    <dbReference type="NCBI Taxonomy" id="355587"/>
    <lineage>
        <taxon>Eukaryota</taxon>
        <taxon>Metazoa</taxon>
        <taxon>Ecdysozoa</taxon>
        <taxon>Arthropoda</taxon>
        <taxon>Hexapoda</taxon>
        <taxon>Insecta</taxon>
        <taxon>Pterygota</taxon>
        <taxon>Neoptera</taxon>
        <taxon>Paraneoptera</taxon>
        <taxon>Hemiptera</taxon>
        <taxon>Heteroptera</taxon>
        <taxon>Panheteroptera</taxon>
        <taxon>Cimicomorpha</taxon>
        <taxon>Miridae</taxon>
        <taxon>Dicyphina</taxon>
        <taxon>Nesidiocoris</taxon>
    </lineage>
</organism>
<keyword evidence="6" id="KW-0255">Endonuclease</keyword>
<evidence type="ECO:0000259" key="12">
    <source>
        <dbReference type="PROSITE" id="PS50994"/>
    </source>
</evidence>
<reference evidence="13 14" key="1">
    <citation type="submission" date="2020-02" db="EMBL/GenBank/DDBJ databases">
        <authorList>
            <person name="Ferguson B K."/>
        </authorList>
    </citation>
    <scope>NUCLEOTIDE SEQUENCE [LARGE SCALE GENOMIC DNA]</scope>
</reference>
<keyword evidence="8" id="KW-0695">RNA-directed DNA polymerase</keyword>
<dbReference type="InterPro" id="IPR000477">
    <property type="entry name" value="RT_dom"/>
</dbReference>
<dbReference type="InterPro" id="IPR036397">
    <property type="entry name" value="RNaseH_sf"/>
</dbReference>
<accession>A0A6H5HUA2</accession>
<dbReference type="PANTHER" id="PTHR37984">
    <property type="entry name" value="PROTEIN CBG26694"/>
    <property type="match status" value="1"/>
</dbReference>
<dbReference type="FunFam" id="3.10.10.10:FF:000007">
    <property type="entry name" value="Retrovirus-related Pol polyprotein from transposon 17.6-like Protein"/>
    <property type="match status" value="1"/>
</dbReference>
<dbReference type="SUPFAM" id="SSF56672">
    <property type="entry name" value="DNA/RNA polymerases"/>
    <property type="match status" value="1"/>
</dbReference>
<dbReference type="FunFam" id="3.30.420.10:FF:000032">
    <property type="entry name" value="Retrovirus-related Pol polyprotein from transposon 297-like Protein"/>
    <property type="match status" value="1"/>
</dbReference>
<protein>
    <recommendedName>
        <fullName evidence="1">RNA-directed DNA polymerase</fullName>
        <ecNumber evidence="1">2.7.7.49</ecNumber>
    </recommendedName>
</protein>
<dbReference type="CDD" id="cd09274">
    <property type="entry name" value="RNase_HI_RT_Ty3"/>
    <property type="match status" value="1"/>
</dbReference>
<evidence type="ECO:0000256" key="8">
    <source>
        <dbReference type="ARBA" id="ARBA00022918"/>
    </source>
</evidence>
<feature type="non-terminal residue" evidence="13">
    <location>
        <position position="925"/>
    </location>
</feature>
<evidence type="ECO:0000256" key="7">
    <source>
        <dbReference type="ARBA" id="ARBA00022801"/>
    </source>
</evidence>
<keyword evidence="7" id="KW-0378">Hydrolase</keyword>
<feature type="compositionally biased region" description="Basic and acidic residues" evidence="10">
    <location>
        <begin position="914"/>
        <end position="925"/>
    </location>
</feature>
<evidence type="ECO:0000313" key="13">
    <source>
        <dbReference type="EMBL" id="CAB0020583.1"/>
    </source>
</evidence>
<keyword evidence="3" id="KW-0808">Transferase</keyword>
<dbReference type="InterPro" id="IPR041577">
    <property type="entry name" value="RT_RNaseH_2"/>
</dbReference>
<keyword evidence="2" id="KW-0645">Protease</keyword>